<reference evidence="5 6" key="1">
    <citation type="submission" date="2021-05" db="EMBL/GenBank/DDBJ databases">
        <title>Genome Assembly of Synthetic Allotetraploid Brassica napus Reveals Homoeologous Exchanges between Subgenomes.</title>
        <authorList>
            <person name="Davis J.T."/>
        </authorList>
    </citation>
    <scope>NUCLEOTIDE SEQUENCE [LARGE SCALE GENOMIC DNA]</scope>
    <source>
        <strain evidence="6">cv. Da-Ae</strain>
        <tissue evidence="5">Seedling</tissue>
    </source>
</reference>
<dbReference type="Gene3D" id="1.25.40.10">
    <property type="entry name" value="Tetratricopeptide repeat domain"/>
    <property type="match status" value="1"/>
</dbReference>
<evidence type="ECO:0000256" key="2">
    <source>
        <dbReference type="SAM" id="Coils"/>
    </source>
</evidence>
<keyword evidence="4" id="KW-0812">Transmembrane</keyword>
<dbReference type="InterPro" id="IPR011990">
    <property type="entry name" value="TPR-like_helical_dom_sf"/>
</dbReference>
<proteinExistence type="predicted"/>
<dbReference type="InterPro" id="IPR019734">
    <property type="entry name" value="TPR_rpt"/>
</dbReference>
<evidence type="ECO:0000256" key="3">
    <source>
        <dbReference type="SAM" id="MobiDB-lite"/>
    </source>
</evidence>
<evidence type="ECO:0000313" key="5">
    <source>
        <dbReference type="EMBL" id="KAH0923875.1"/>
    </source>
</evidence>
<comment type="caution">
    <text evidence="5">The sequence shown here is derived from an EMBL/GenBank/DDBJ whole genome shotgun (WGS) entry which is preliminary data.</text>
</comment>
<dbReference type="PANTHER" id="PTHR36761:SF2">
    <property type="entry name" value="ORF03 PROTEIN"/>
    <property type="match status" value="1"/>
</dbReference>
<organism evidence="5 6">
    <name type="scientific">Brassica napus</name>
    <name type="common">Rape</name>
    <dbReference type="NCBI Taxonomy" id="3708"/>
    <lineage>
        <taxon>Eukaryota</taxon>
        <taxon>Viridiplantae</taxon>
        <taxon>Streptophyta</taxon>
        <taxon>Embryophyta</taxon>
        <taxon>Tracheophyta</taxon>
        <taxon>Spermatophyta</taxon>
        <taxon>Magnoliopsida</taxon>
        <taxon>eudicotyledons</taxon>
        <taxon>Gunneridae</taxon>
        <taxon>Pentapetalae</taxon>
        <taxon>rosids</taxon>
        <taxon>malvids</taxon>
        <taxon>Brassicales</taxon>
        <taxon>Brassicaceae</taxon>
        <taxon>Brassiceae</taxon>
        <taxon>Brassica</taxon>
    </lineage>
</organism>
<keyword evidence="2" id="KW-0175">Coiled coil</keyword>
<accession>A0ABQ8D5W6</accession>
<dbReference type="PANTHER" id="PTHR36761">
    <property type="entry name" value="ORF03 PROTEIN"/>
    <property type="match status" value="1"/>
</dbReference>
<evidence type="ECO:0000256" key="4">
    <source>
        <dbReference type="SAM" id="Phobius"/>
    </source>
</evidence>
<protein>
    <submittedName>
        <fullName evidence="5">Uncharacterized protein</fullName>
    </submittedName>
</protein>
<dbReference type="SUPFAM" id="SSF48452">
    <property type="entry name" value="TPR-like"/>
    <property type="match status" value="1"/>
</dbReference>
<gene>
    <name evidence="5" type="ORF">HID58_023893</name>
</gene>
<feature type="coiled-coil region" evidence="2">
    <location>
        <begin position="114"/>
        <end position="148"/>
    </location>
</feature>
<feature type="region of interest" description="Disordered" evidence="3">
    <location>
        <begin position="42"/>
        <end position="114"/>
    </location>
</feature>
<feature type="compositionally biased region" description="Basic residues" evidence="3">
    <location>
        <begin position="69"/>
        <end position="79"/>
    </location>
</feature>
<feature type="transmembrane region" description="Helical" evidence="4">
    <location>
        <begin position="338"/>
        <end position="356"/>
    </location>
</feature>
<feature type="compositionally biased region" description="Low complexity" evidence="3">
    <location>
        <begin position="45"/>
        <end position="56"/>
    </location>
</feature>
<keyword evidence="4" id="KW-0472">Membrane</keyword>
<keyword evidence="4" id="KW-1133">Transmembrane helix</keyword>
<feature type="compositionally biased region" description="Acidic residues" evidence="3">
    <location>
        <begin position="85"/>
        <end position="110"/>
    </location>
</feature>
<evidence type="ECO:0000313" key="6">
    <source>
        <dbReference type="Proteomes" id="UP000824890"/>
    </source>
</evidence>
<sequence length="358" mass="40815">MAAVIGNVALLLDVNSHRTVITDRRIRLAVVDVVLNLPKRDSHNSYVSSHYASLSSNKPLESEGEARVRRGLKRGKAKSRANAVDYDEAGSSEEESGGGDGKESDDEEEKAYDVEKEMKRRVKELQDMKELERKAEELQYKIDEEGGDDDSEEKKRMRVKRELEKVRSYRVAQEQAERRATAELMFELGQKAYGKGMYGRAIEFLEGALTIIPRPTLFGGEIQIWLAMAYEANNRHADCIDLYQQLEKRHPSPGIRRQASELRYILQAPKLKISQEEMVTIPMIGSSYDSYAVTWSDKERDKDRRMNASTTNQLNSSEDLLGKLLVWRPPVGMEKNKVFWLSLTLWFGLVGAALLLQR</sequence>
<keyword evidence="6" id="KW-1185">Reference proteome</keyword>
<evidence type="ECO:0000256" key="1">
    <source>
        <dbReference type="PROSITE-ProRule" id="PRU00339"/>
    </source>
</evidence>
<dbReference type="PROSITE" id="PS50005">
    <property type="entry name" value="TPR"/>
    <property type="match status" value="1"/>
</dbReference>
<keyword evidence="1" id="KW-0802">TPR repeat</keyword>
<feature type="repeat" description="TPR" evidence="1">
    <location>
        <begin position="182"/>
        <end position="215"/>
    </location>
</feature>
<name>A0ABQ8D5W6_BRANA</name>
<dbReference type="EMBL" id="JAGKQM010000006">
    <property type="protein sequence ID" value="KAH0923875.1"/>
    <property type="molecule type" value="Genomic_DNA"/>
</dbReference>
<dbReference type="Proteomes" id="UP000824890">
    <property type="component" value="Unassembled WGS sequence"/>
</dbReference>